<feature type="compositionally biased region" description="Pro residues" evidence="1">
    <location>
        <begin position="673"/>
        <end position="683"/>
    </location>
</feature>
<dbReference type="InterPro" id="IPR013320">
    <property type="entry name" value="ConA-like_dom_sf"/>
</dbReference>
<gene>
    <name evidence="4" type="ORF">M440DRAFT_1420408</name>
</gene>
<dbReference type="InterPro" id="IPR050546">
    <property type="entry name" value="Glycosyl_Hydrlase_16"/>
</dbReference>
<sequence>MPSVNALSAALLACAGSAVATQFTLTDTYDHTNFFDKFTFNDAPDSNSGFVVYQNQANAVSQGLAKITDNNEVYLGVDHSTVLKGAGFPGRNSLRLESKASYKHGLIVARFTHLPANRCGSWPSFWTLGDSWPNDGEIDVYEGWNNIVNNQPAFHVGDTKTFGQCILESAGQTAPVATGNCDNSFQSPPTQFLNQGCTATDGNGPWASSNGGTYAIEWTSDYIKLYNWARGAEPANLASSSPDTSTWGTPAVNLQNSNCNIDSHFNSQRMILDIDFCGNPVGTPAFWEQGCSAATKQATCTDYVAKFPGDFAESFFQIQDIRYFTEGASQSATTSQSASSSVAASTSVAASSTVEASSPVAASSAASSAVVVPTSVIISQPGSPIYPVPANSTSAFSVLPTGGAGYPVPSSSGSSGPETITTDITIVHTITSCAPEVTNCPARHSTQVIHTTLPAPQPTGSASPVVTPGAPAPSSGAAGVTGAPSPSYSVPEAPAPSNGPSGPETITTDITIVHTITSCAPEVTNCPARHSTQVIHTTLPAPQPTGSASPVVTPGAPAPSSGAAGVTGAPRPSYSVPEGPAPSNGPSGPSGPETITTAITVVHTITSCAPEVTNCPARHSTEIIHTTIPAPQPTGVAPPAAPPVASAPAPSVEPAPPVAPVPVPSYLPLPPSAPAPAPAPPVASAPAPSSEPAAPVAPGPAPSSEPAPPVAPAPAPPVAPAPAPITPGNSTVSTLISVPTGQTPAPSSGAGCTGIDCLPFGSGAARTGMSTLALVGAVAAVLL</sequence>
<dbReference type="Proteomes" id="UP000240760">
    <property type="component" value="Unassembled WGS sequence"/>
</dbReference>
<protein>
    <recommendedName>
        <fullName evidence="3">GH16 domain-containing protein</fullName>
    </recommendedName>
</protein>
<dbReference type="PROSITE" id="PS51762">
    <property type="entry name" value="GH16_2"/>
    <property type="match status" value="1"/>
</dbReference>
<evidence type="ECO:0000313" key="4">
    <source>
        <dbReference type="EMBL" id="PTB78273.1"/>
    </source>
</evidence>
<organism evidence="4 5">
    <name type="scientific">Trichoderma longibrachiatum ATCC 18648</name>
    <dbReference type="NCBI Taxonomy" id="983965"/>
    <lineage>
        <taxon>Eukaryota</taxon>
        <taxon>Fungi</taxon>
        <taxon>Dikarya</taxon>
        <taxon>Ascomycota</taxon>
        <taxon>Pezizomycotina</taxon>
        <taxon>Sordariomycetes</taxon>
        <taxon>Hypocreomycetidae</taxon>
        <taxon>Hypocreales</taxon>
        <taxon>Hypocreaceae</taxon>
        <taxon>Trichoderma</taxon>
    </lineage>
</organism>
<feature type="compositionally biased region" description="Low complexity" evidence="1">
    <location>
        <begin position="552"/>
        <end position="570"/>
    </location>
</feature>
<feature type="region of interest" description="Disordered" evidence="1">
    <location>
        <begin position="673"/>
        <end position="750"/>
    </location>
</feature>
<name>A0A2T4C9P6_TRILO</name>
<dbReference type="InterPro" id="IPR000757">
    <property type="entry name" value="Beta-glucanase-like"/>
</dbReference>
<evidence type="ECO:0000256" key="2">
    <source>
        <dbReference type="SAM" id="SignalP"/>
    </source>
</evidence>
<keyword evidence="2" id="KW-0732">Signal</keyword>
<feature type="compositionally biased region" description="Low complexity" evidence="1">
    <location>
        <begin position="684"/>
        <end position="694"/>
    </location>
</feature>
<dbReference type="OrthoDB" id="192832at2759"/>
<dbReference type="STRING" id="983965.A0A2T4C9P6"/>
<dbReference type="SUPFAM" id="SSF49899">
    <property type="entry name" value="Concanavalin A-like lectins/glucanases"/>
    <property type="match status" value="1"/>
</dbReference>
<dbReference type="CDD" id="cd02181">
    <property type="entry name" value="GH16_fungal_Lam16A_glucanase"/>
    <property type="match status" value="1"/>
</dbReference>
<feature type="compositionally biased region" description="Low complexity" evidence="1">
    <location>
        <begin position="466"/>
        <end position="487"/>
    </location>
</feature>
<dbReference type="GO" id="GO:0004553">
    <property type="term" value="F:hydrolase activity, hydrolyzing O-glycosyl compounds"/>
    <property type="evidence" value="ECO:0007669"/>
    <property type="project" value="InterPro"/>
</dbReference>
<dbReference type="EMBL" id="KZ679129">
    <property type="protein sequence ID" value="PTB78273.1"/>
    <property type="molecule type" value="Genomic_DNA"/>
</dbReference>
<dbReference type="PANTHER" id="PTHR10963">
    <property type="entry name" value="GLYCOSYL HYDROLASE-RELATED"/>
    <property type="match status" value="1"/>
</dbReference>
<keyword evidence="5" id="KW-1185">Reference proteome</keyword>
<feature type="region of interest" description="Disordered" evidence="1">
    <location>
        <begin position="452"/>
        <end position="506"/>
    </location>
</feature>
<reference evidence="4 5" key="1">
    <citation type="submission" date="2016-07" db="EMBL/GenBank/DDBJ databases">
        <title>Multiple horizontal gene transfer events from other fungi enriched the ability of initially mycotrophic Trichoderma (Ascomycota) to feed on dead plant biomass.</title>
        <authorList>
            <consortium name="DOE Joint Genome Institute"/>
            <person name="Aerts A."/>
            <person name="Atanasova L."/>
            <person name="Chenthamara K."/>
            <person name="Zhang J."/>
            <person name="Grujic M."/>
            <person name="Henrissat B."/>
            <person name="Kuo A."/>
            <person name="Salamov A."/>
            <person name="Lipzen A."/>
            <person name="Labutti K."/>
            <person name="Barry K."/>
            <person name="Miao Y."/>
            <person name="Rahimi M.J."/>
            <person name="Shen Q."/>
            <person name="Grigoriev I.V."/>
            <person name="Kubicek C.P."/>
            <person name="Druzhinina I.S."/>
        </authorList>
    </citation>
    <scope>NUCLEOTIDE SEQUENCE [LARGE SCALE GENOMIC DNA]</scope>
    <source>
        <strain evidence="4 5">ATCC 18648</strain>
    </source>
</reference>
<feature type="region of interest" description="Disordered" evidence="1">
    <location>
        <begin position="628"/>
        <end position="656"/>
    </location>
</feature>
<feature type="region of interest" description="Disordered" evidence="1">
    <location>
        <begin position="538"/>
        <end position="594"/>
    </location>
</feature>
<dbReference type="GO" id="GO:0009251">
    <property type="term" value="P:glucan catabolic process"/>
    <property type="evidence" value="ECO:0007669"/>
    <property type="project" value="TreeGrafter"/>
</dbReference>
<feature type="compositionally biased region" description="Low complexity" evidence="1">
    <location>
        <begin position="633"/>
        <end position="650"/>
    </location>
</feature>
<feature type="compositionally biased region" description="Polar residues" evidence="1">
    <location>
        <begin position="727"/>
        <end position="746"/>
    </location>
</feature>
<evidence type="ECO:0000259" key="3">
    <source>
        <dbReference type="PROSITE" id="PS51762"/>
    </source>
</evidence>
<dbReference type="AlphaFoldDB" id="A0A2T4C9P6"/>
<evidence type="ECO:0000256" key="1">
    <source>
        <dbReference type="SAM" id="MobiDB-lite"/>
    </source>
</evidence>
<dbReference type="PANTHER" id="PTHR10963:SF24">
    <property type="entry name" value="GLYCOSIDASE C21B10.07-RELATED"/>
    <property type="match status" value="1"/>
</dbReference>
<feature type="signal peptide" evidence="2">
    <location>
        <begin position="1"/>
        <end position="20"/>
    </location>
</feature>
<feature type="compositionally biased region" description="Low complexity" evidence="1">
    <location>
        <begin position="577"/>
        <end position="594"/>
    </location>
</feature>
<feature type="domain" description="GH16" evidence="3">
    <location>
        <begin position="20"/>
        <end position="289"/>
    </location>
</feature>
<accession>A0A2T4C9P6</accession>
<proteinExistence type="predicted"/>
<feature type="compositionally biased region" description="Pro residues" evidence="1">
    <location>
        <begin position="695"/>
        <end position="725"/>
    </location>
</feature>
<dbReference type="Pfam" id="PF26113">
    <property type="entry name" value="GH16_XgeA"/>
    <property type="match status" value="1"/>
</dbReference>
<feature type="chain" id="PRO_5015395012" description="GH16 domain-containing protein" evidence="2">
    <location>
        <begin position="21"/>
        <end position="783"/>
    </location>
</feature>
<evidence type="ECO:0000313" key="5">
    <source>
        <dbReference type="Proteomes" id="UP000240760"/>
    </source>
</evidence>
<dbReference type="Gene3D" id="2.60.120.200">
    <property type="match status" value="1"/>
</dbReference>